<dbReference type="InterPro" id="IPR032524">
    <property type="entry name" value="ABC_tran_C"/>
</dbReference>
<sequence length="623" mass="71382">MKQCRVLNLYKSYGEKTLFEDLSFTITDSDRIGLIGVNGTGKSTLMNLIAGAEYPDAGEIEQPKNYTVKLLDQEPDLKDHFTVMETIFESDAEITNLMTQYDLIMKEYEKFPESEEVQSKMLNIQQKMDEENAWDAASKAKSILSKLGITDTEKKIYQLSGGQKKRVALAQVLLEEPDLLLLDEPTNHLDYEAILWLGQYLQKYAGSLLFVSHDRYFIDQVSNSMLEIDKGKAYKYKGNYQRFIEAKAEREEQEASSEKKKNNLYKNELAWMRRGAKARTTKQKARIQRFESLESSMEKNQDQELNIGALSSRLGKQVIELKNVSKAYDQVLFKDFSLLITPGDRIGIAGSNGSGKSTLMNMIAGRAEPDSGSVEIGQTVKIAYFSQEIEEIDQKLRMIEYIRESAEVVETAEGTISASQMLEQFLFPPEVHGTPIYKLSGGEKRRLYLLKLLMKQPNVLMLDEPTNDLDTQTLTVLENFLDMFGGVVITVSHDRYFLDKVADKLIILNNSSTPEITLDDYSTYVEKQIDQQVKEAVNTPAKQPKKTDQKEKTRLSYKEKLEWENITSDIEKIEKHIETLEIELEKTGSDYMRAEEINKELEDLNEKLETAIERWSYLSEYAE</sequence>
<organism evidence="5 6">
    <name type="scientific">Jeotgalibacillus haloalkalitolerans</name>
    <dbReference type="NCBI Taxonomy" id="3104292"/>
    <lineage>
        <taxon>Bacteria</taxon>
        <taxon>Bacillati</taxon>
        <taxon>Bacillota</taxon>
        <taxon>Bacilli</taxon>
        <taxon>Bacillales</taxon>
        <taxon>Caryophanaceae</taxon>
        <taxon>Jeotgalibacillus</taxon>
    </lineage>
</organism>
<keyword evidence="1" id="KW-0547">Nucleotide-binding</keyword>
<protein>
    <submittedName>
        <fullName evidence="5">ABC-F family ATP-binding cassette domain-containing protein</fullName>
    </submittedName>
</protein>
<dbReference type="InterPro" id="IPR017871">
    <property type="entry name" value="ABC_transporter-like_CS"/>
</dbReference>
<dbReference type="RefSeq" id="WP_322420950.1">
    <property type="nucleotide sequence ID" value="NZ_JAXQNN010000002.1"/>
</dbReference>
<feature type="coiled-coil region" evidence="3">
    <location>
        <begin position="563"/>
        <end position="618"/>
    </location>
</feature>
<dbReference type="InterPro" id="IPR037118">
    <property type="entry name" value="Val-tRNA_synth_C_sf"/>
</dbReference>
<accession>A0ABU5KL19</accession>
<evidence type="ECO:0000256" key="1">
    <source>
        <dbReference type="ARBA" id="ARBA00022741"/>
    </source>
</evidence>
<dbReference type="PROSITE" id="PS50893">
    <property type="entry name" value="ABC_TRANSPORTER_2"/>
    <property type="match status" value="2"/>
</dbReference>
<evidence type="ECO:0000259" key="4">
    <source>
        <dbReference type="PROSITE" id="PS50893"/>
    </source>
</evidence>
<dbReference type="EMBL" id="JAXQNN010000002">
    <property type="protein sequence ID" value="MDZ5711953.1"/>
    <property type="molecule type" value="Genomic_DNA"/>
</dbReference>
<dbReference type="GO" id="GO:0005524">
    <property type="term" value="F:ATP binding"/>
    <property type="evidence" value="ECO:0007669"/>
    <property type="project" value="UniProtKB-KW"/>
</dbReference>
<dbReference type="InterPro" id="IPR032781">
    <property type="entry name" value="ABC_tran_Xtn"/>
</dbReference>
<keyword evidence="3" id="KW-0175">Coiled coil</keyword>
<dbReference type="InterPro" id="IPR051309">
    <property type="entry name" value="ABCF_ATPase"/>
</dbReference>
<dbReference type="SUPFAM" id="SSF52540">
    <property type="entry name" value="P-loop containing nucleoside triphosphate hydrolases"/>
    <property type="match status" value="2"/>
</dbReference>
<evidence type="ECO:0000256" key="2">
    <source>
        <dbReference type="ARBA" id="ARBA00022840"/>
    </source>
</evidence>
<comment type="caution">
    <text evidence="5">The sequence shown here is derived from an EMBL/GenBank/DDBJ whole genome shotgun (WGS) entry which is preliminary data.</text>
</comment>
<dbReference type="Gene3D" id="3.40.50.300">
    <property type="entry name" value="P-loop containing nucleotide triphosphate hydrolases"/>
    <property type="match status" value="2"/>
</dbReference>
<name>A0ABU5KL19_9BACL</name>
<dbReference type="Gene3D" id="1.10.287.380">
    <property type="entry name" value="Valyl-tRNA synthetase, C-terminal domain"/>
    <property type="match status" value="1"/>
</dbReference>
<proteinExistence type="predicted"/>
<reference evidence="5 6" key="1">
    <citation type="submission" date="2023-12" db="EMBL/GenBank/DDBJ databases">
        <title>Jeotgalibacillus haloalkaliphilus sp. nov., a novel salt-tolerant bacteria, isolated from the estuary of the Fenhe River into the Yellow River.</title>
        <authorList>
            <person name="Li Y."/>
        </authorList>
    </citation>
    <scope>NUCLEOTIDE SEQUENCE [LARGE SCALE GENOMIC DNA]</scope>
    <source>
        <strain evidence="5 6">HH7-29</strain>
    </source>
</reference>
<keyword evidence="2 5" id="KW-0067">ATP-binding</keyword>
<dbReference type="PANTHER" id="PTHR42855:SF1">
    <property type="entry name" value="ABC TRANSPORTER DOMAIN-CONTAINING PROTEIN"/>
    <property type="match status" value="1"/>
</dbReference>
<gene>
    <name evidence="5" type="ORF">UFB30_06915</name>
</gene>
<evidence type="ECO:0000313" key="6">
    <source>
        <dbReference type="Proteomes" id="UP001292084"/>
    </source>
</evidence>
<dbReference type="CDD" id="cd03221">
    <property type="entry name" value="ABCF_EF-3"/>
    <property type="match status" value="2"/>
</dbReference>
<dbReference type="PROSITE" id="PS00211">
    <property type="entry name" value="ABC_TRANSPORTER_1"/>
    <property type="match status" value="1"/>
</dbReference>
<dbReference type="InterPro" id="IPR003593">
    <property type="entry name" value="AAA+_ATPase"/>
</dbReference>
<dbReference type="InterPro" id="IPR027417">
    <property type="entry name" value="P-loop_NTPase"/>
</dbReference>
<evidence type="ECO:0000313" key="5">
    <source>
        <dbReference type="EMBL" id="MDZ5711953.1"/>
    </source>
</evidence>
<dbReference type="Proteomes" id="UP001292084">
    <property type="component" value="Unassembled WGS sequence"/>
</dbReference>
<dbReference type="Pfam" id="PF00005">
    <property type="entry name" value="ABC_tran"/>
    <property type="match status" value="2"/>
</dbReference>
<dbReference type="PANTHER" id="PTHR42855">
    <property type="entry name" value="ABC TRANSPORTER ATP-BINDING SUBUNIT"/>
    <property type="match status" value="1"/>
</dbReference>
<evidence type="ECO:0000256" key="3">
    <source>
        <dbReference type="SAM" id="Coils"/>
    </source>
</evidence>
<dbReference type="InterPro" id="IPR003439">
    <property type="entry name" value="ABC_transporter-like_ATP-bd"/>
</dbReference>
<dbReference type="Pfam" id="PF16326">
    <property type="entry name" value="ABC_tran_CTD"/>
    <property type="match status" value="1"/>
</dbReference>
<keyword evidence="6" id="KW-1185">Reference proteome</keyword>
<dbReference type="SMART" id="SM00382">
    <property type="entry name" value="AAA"/>
    <property type="match status" value="2"/>
</dbReference>
<dbReference type="Pfam" id="PF12848">
    <property type="entry name" value="ABC_tran_Xtn"/>
    <property type="match status" value="1"/>
</dbReference>
<feature type="domain" description="ABC transporter" evidence="4">
    <location>
        <begin position="319"/>
        <end position="535"/>
    </location>
</feature>
<feature type="domain" description="ABC transporter" evidence="4">
    <location>
        <begin position="4"/>
        <end position="255"/>
    </location>
</feature>